<dbReference type="Gene3D" id="3.30.43.10">
    <property type="entry name" value="Uridine Diphospho-n-acetylenolpyruvylglucosamine Reductase, domain 2"/>
    <property type="match status" value="1"/>
</dbReference>
<keyword evidence="12 16" id="KW-0560">Oxidoreductase</keyword>
<comment type="similarity">
    <text evidence="16">Belongs to the MurB family.</text>
</comment>
<evidence type="ECO:0000256" key="2">
    <source>
        <dbReference type="ARBA" id="ARBA00003921"/>
    </source>
</evidence>
<dbReference type="Pfam" id="PF01565">
    <property type="entry name" value="FAD_binding_4"/>
    <property type="match status" value="1"/>
</dbReference>
<dbReference type="Gene3D" id="3.90.78.10">
    <property type="entry name" value="UDP-N-acetylenolpyruvoylglucosamine reductase, C-terminal domain"/>
    <property type="match status" value="1"/>
</dbReference>
<keyword evidence="6 16" id="KW-0132">Cell division</keyword>
<evidence type="ECO:0000256" key="11">
    <source>
        <dbReference type="ARBA" id="ARBA00022984"/>
    </source>
</evidence>
<proteinExistence type="inferred from homology"/>
<evidence type="ECO:0000256" key="16">
    <source>
        <dbReference type="HAMAP-Rule" id="MF_00037"/>
    </source>
</evidence>
<evidence type="ECO:0000256" key="1">
    <source>
        <dbReference type="ARBA" id="ARBA00001974"/>
    </source>
</evidence>
<dbReference type="GO" id="GO:0071949">
    <property type="term" value="F:FAD binding"/>
    <property type="evidence" value="ECO:0007669"/>
    <property type="project" value="InterPro"/>
</dbReference>
<dbReference type="EMBL" id="QZAA01000216">
    <property type="protein sequence ID" value="RQD74138.1"/>
    <property type="molecule type" value="Genomic_DNA"/>
</dbReference>
<evidence type="ECO:0000313" key="19">
    <source>
        <dbReference type="Proteomes" id="UP000285138"/>
    </source>
</evidence>
<dbReference type="UniPathway" id="UPA00219"/>
<dbReference type="GO" id="GO:0009252">
    <property type="term" value="P:peptidoglycan biosynthetic process"/>
    <property type="evidence" value="ECO:0007669"/>
    <property type="project" value="UniProtKB-UniRule"/>
</dbReference>
<dbReference type="GO" id="GO:0008762">
    <property type="term" value="F:UDP-N-acetylmuramate dehydrogenase activity"/>
    <property type="evidence" value="ECO:0007669"/>
    <property type="project" value="UniProtKB-UniRule"/>
</dbReference>
<keyword evidence="5 16" id="KW-0963">Cytoplasm</keyword>
<dbReference type="InterPro" id="IPR003170">
    <property type="entry name" value="MurB"/>
</dbReference>
<evidence type="ECO:0000256" key="4">
    <source>
        <dbReference type="ARBA" id="ARBA00004752"/>
    </source>
</evidence>
<dbReference type="PANTHER" id="PTHR21071">
    <property type="entry name" value="UDP-N-ACETYLENOLPYRUVOYLGLUCOSAMINE REDUCTASE"/>
    <property type="match status" value="1"/>
</dbReference>
<dbReference type="EC" id="1.3.1.98" evidence="16"/>
<dbReference type="Pfam" id="PF02873">
    <property type="entry name" value="MurB_C"/>
    <property type="match status" value="1"/>
</dbReference>
<dbReference type="InterPro" id="IPR016166">
    <property type="entry name" value="FAD-bd_PCMH"/>
</dbReference>
<dbReference type="AlphaFoldDB" id="A0A424YBL0"/>
<evidence type="ECO:0000256" key="8">
    <source>
        <dbReference type="ARBA" id="ARBA00022827"/>
    </source>
</evidence>
<feature type="active site" description="Proton donor" evidence="16">
    <location>
        <position position="207"/>
    </location>
</feature>
<dbReference type="GO" id="GO:0071555">
    <property type="term" value="P:cell wall organization"/>
    <property type="evidence" value="ECO:0007669"/>
    <property type="project" value="UniProtKB-KW"/>
</dbReference>
<dbReference type="HAMAP" id="MF_00037">
    <property type="entry name" value="MurB"/>
    <property type="match status" value="1"/>
</dbReference>
<reference evidence="18 19" key="1">
    <citation type="submission" date="2018-08" db="EMBL/GenBank/DDBJ databases">
        <title>The metabolism and importance of syntrophic acetate oxidation coupled to methane or sulfide production in haloalkaline environments.</title>
        <authorList>
            <person name="Timmers P.H.A."/>
            <person name="Vavourakis C.D."/>
            <person name="Sorokin D.Y."/>
            <person name="Sinninghe Damste J.S."/>
            <person name="Muyzer G."/>
            <person name="Stams A.J.M."/>
            <person name="Plugge C.M."/>
        </authorList>
    </citation>
    <scope>NUCLEOTIDE SEQUENCE [LARGE SCALE GENOMIC DNA]</scope>
    <source>
        <strain evidence="18">MSAO_Bac1</strain>
    </source>
</reference>
<evidence type="ECO:0000256" key="14">
    <source>
        <dbReference type="ARBA" id="ARBA00023316"/>
    </source>
</evidence>
<name>A0A424YBL0_9FIRM</name>
<evidence type="ECO:0000256" key="10">
    <source>
        <dbReference type="ARBA" id="ARBA00022960"/>
    </source>
</evidence>
<comment type="pathway">
    <text evidence="4 16">Cell wall biogenesis; peptidoglycan biosynthesis.</text>
</comment>
<dbReference type="GO" id="GO:0051301">
    <property type="term" value="P:cell division"/>
    <property type="evidence" value="ECO:0007669"/>
    <property type="project" value="UniProtKB-KW"/>
</dbReference>
<comment type="catalytic activity">
    <reaction evidence="15 16">
        <text>UDP-N-acetyl-alpha-D-muramate + NADP(+) = UDP-N-acetyl-3-O-(1-carboxyvinyl)-alpha-D-glucosamine + NADPH + H(+)</text>
        <dbReference type="Rhea" id="RHEA:12248"/>
        <dbReference type="ChEBI" id="CHEBI:15378"/>
        <dbReference type="ChEBI" id="CHEBI:57783"/>
        <dbReference type="ChEBI" id="CHEBI:58349"/>
        <dbReference type="ChEBI" id="CHEBI:68483"/>
        <dbReference type="ChEBI" id="CHEBI:70757"/>
        <dbReference type="EC" id="1.3.1.98"/>
    </reaction>
</comment>
<feature type="domain" description="FAD-binding PCMH-type" evidence="17">
    <location>
        <begin position="14"/>
        <end position="179"/>
    </location>
</feature>
<sequence>MVNEPMKNHTSLKMGGPADYLIIPQNQEELVKLLLFSRKEFIPFFIFGAGTNLLVSDKGIRGLAVKMDKSFRTLSFERSQIRAGAGLPLPMLSAKAARAGLSGMEFAAGIPGTTGAAAVINAGAYGNSMSDIITSIKVLTWQGEIRTINSREMQFGYRYSSLLEESWIVLEVQLALVEGDYSNIKSRMEEFLEHRRLNHPVEPSAGSVFRNPPGNSAGKLIEEAGCKGLRVGDAQVSNRHANFIINLGTASCIDYLEVIKIIREKVKSKFGILLELELSLVGEES</sequence>
<dbReference type="InterPro" id="IPR036635">
    <property type="entry name" value="MurB_C_sf"/>
</dbReference>
<feature type="active site" evidence="16">
    <location>
        <position position="277"/>
    </location>
</feature>
<evidence type="ECO:0000256" key="15">
    <source>
        <dbReference type="ARBA" id="ARBA00048914"/>
    </source>
</evidence>
<evidence type="ECO:0000256" key="9">
    <source>
        <dbReference type="ARBA" id="ARBA00022857"/>
    </source>
</evidence>
<keyword evidence="8 16" id="KW-0274">FAD</keyword>
<evidence type="ECO:0000256" key="13">
    <source>
        <dbReference type="ARBA" id="ARBA00023306"/>
    </source>
</evidence>
<comment type="cofactor">
    <cofactor evidence="1 16">
        <name>FAD</name>
        <dbReference type="ChEBI" id="CHEBI:57692"/>
    </cofactor>
</comment>
<dbReference type="NCBIfam" id="NF010480">
    <property type="entry name" value="PRK13905.1"/>
    <property type="match status" value="1"/>
</dbReference>
<dbReference type="GO" id="GO:0008360">
    <property type="term" value="P:regulation of cell shape"/>
    <property type="evidence" value="ECO:0007669"/>
    <property type="project" value="UniProtKB-KW"/>
</dbReference>
<dbReference type="PANTHER" id="PTHR21071:SF4">
    <property type="entry name" value="UDP-N-ACETYLENOLPYRUVOYLGLUCOSAMINE REDUCTASE"/>
    <property type="match status" value="1"/>
</dbReference>
<evidence type="ECO:0000256" key="3">
    <source>
        <dbReference type="ARBA" id="ARBA00004496"/>
    </source>
</evidence>
<keyword evidence="13 16" id="KW-0131">Cell cycle</keyword>
<dbReference type="Proteomes" id="UP000285138">
    <property type="component" value="Unassembled WGS sequence"/>
</dbReference>
<dbReference type="SUPFAM" id="SSF56176">
    <property type="entry name" value="FAD-binding/transporter-associated domain-like"/>
    <property type="match status" value="1"/>
</dbReference>
<dbReference type="NCBIfam" id="TIGR00179">
    <property type="entry name" value="murB"/>
    <property type="match status" value="1"/>
</dbReference>
<evidence type="ECO:0000259" key="17">
    <source>
        <dbReference type="PROSITE" id="PS51387"/>
    </source>
</evidence>
<organism evidence="18 19">
    <name type="scientific">Candidatus Syntrophonatronum acetioxidans</name>
    <dbReference type="NCBI Taxonomy" id="1795816"/>
    <lineage>
        <taxon>Bacteria</taxon>
        <taxon>Bacillati</taxon>
        <taxon>Bacillota</taxon>
        <taxon>Clostridia</taxon>
        <taxon>Eubacteriales</taxon>
        <taxon>Syntrophomonadaceae</taxon>
        <taxon>Candidatus Syntrophonatronum</taxon>
    </lineage>
</organism>
<dbReference type="InterPro" id="IPR016167">
    <property type="entry name" value="FAD-bd_PCMH_sub1"/>
</dbReference>
<feature type="active site" evidence="16">
    <location>
        <position position="158"/>
    </location>
</feature>
<evidence type="ECO:0000256" key="5">
    <source>
        <dbReference type="ARBA" id="ARBA00022490"/>
    </source>
</evidence>
<keyword evidence="14 16" id="KW-0961">Cell wall biogenesis/degradation</keyword>
<evidence type="ECO:0000256" key="6">
    <source>
        <dbReference type="ARBA" id="ARBA00022618"/>
    </source>
</evidence>
<evidence type="ECO:0000256" key="12">
    <source>
        <dbReference type="ARBA" id="ARBA00023002"/>
    </source>
</evidence>
<keyword evidence="7 16" id="KW-0285">Flavoprotein</keyword>
<comment type="function">
    <text evidence="2 16">Cell wall formation.</text>
</comment>
<comment type="caution">
    <text evidence="18">The sequence shown here is derived from an EMBL/GenBank/DDBJ whole genome shotgun (WGS) entry which is preliminary data.</text>
</comment>
<dbReference type="PROSITE" id="PS51387">
    <property type="entry name" value="FAD_PCMH"/>
    <property type="match status" value="1"/>
</dbReference>
<dbReference type="InterPro" id="IPR006094">
    <property type="entry name" value="Oxid_FAD_bind_N"/>
</dbReference>
<comment type="subcellular location">
    <subcellularLocation>
        <location evidence="3 16">Cytoplasm</location>
    </subcellularLocation>
</comment>
<dbReference type="InterPro" id="IPR036318">
    <property type="entry name" value="FAD-bd_PCMH-like_sf"/>
</dbReference>
<dbReference type="Gene3D" id="3.30.465.10">
    <property type="match status" value="1"/>
</dbReference>
<keyword evidence="11 16" id="KW-0573">Peptidoglycan synthesis</keyword>
<dbReference type="SUPFAM" id="SSF56194">
    <property type="entry name" value="Uridine diphospho-N-Acetylenolpyruvylglucosamine reductase, MurB, C-terminal domain"/>
    <property type="match status" value="1"/>
</dbReference>
<keyword evidence="9 16" id="KW-0521">NADP</keyword>
<gene>
    <name evidence="16" type="primary">murB</name>
    <name evidence="18" type="ORF">D5R97_08330</name>
</gene>
<dbReference type="InterPro" id="IPR011601">
    <property type="entry name" value="MurB_C"/>
</dbReference>
<dbReference type="GO" id="GO:0005829">
    <property type="term" value="C:cytosol"/>
    <property type="evidence" value="ECO:0007669"/>
    <property type="project" value="TreeGrafter"/>
</dbReference>
<dbReference type="InterPro" id="IPR016169">
    <property type="entry name" value="FAD-bd_PCMH_sub2"/>
</dbReference>
<accession>A0A424YBL0</accession>
<protein>
    <recommendedName>
        <fullName evidence="16">UDP-N-acetylenolpyruvoylglucosamine reductase</fullName>
        <ecNumber evidence="16">1.3.1.98</ecNumber>
    </recommendedName>
    <alternativeName>
        <fullName evidence="16">UDP-N-acetylmuramate dehydrogenase</fullName>
    </alternativeName>
</protein>
<evidence type="ECO:0000313" key="18">
    <source>
        <dbReference type="EMBL" id="RQD74138.1"/>
    </source>
</evidence>
<keyword evidence="10 16" id="KW-0133">Cell shape</keyword>
<evidence type="ECO:0000256" key="7">
    <source>
        <dbReference type="ARBA" id="ARBA00022630"/>
    </source>
</evidence>